<dbReference type="EC" id="2.7.7.38" evidence="4"/>
<gene>
    <name evidence="4 5" type="primary">kdsB</name>
    <name evidence="5" type="ORF">IAC44_06760</name>
</gene>
<evidence type="ECO:0000313" key="6">
    <source>
        <dbReference type="Proteomes" id="UP000824161"/>
    </source>
</evidence>
<dbReference type="SUPFAM" id="SSF53448">
    <property type="entry name" value="Nucleotide-diphospho-sugar transferases"/>
    <property type="match status" value="1"/>
</dbReference>
<accession>A0A9D1HA97</accession>
<evidence type="ECO:0000313" key="5">
    <source>
        <dbReference type="EMBL" id="HIT98518.1"/>
    </source>
</evidence>
<dbReference type="EMBL" id="DVLY01000171">
    <property type="protein sequence ID" value="HIT98518.1"/>
    <property type="molecule type" value="Genomic_DNA"/>
</dbReference>
<keyword evidence="3 4" id="KW-0448">Lipopolysaccharide biosynthesis</keyword>
<dbReference type="NCBIfam" id="NF003952">
    <property type="entry name" value="PRK05450.1-5"/>
    <property type="match status" value="1"/>
</dbReference>
<dbReference type="Gene3D" id="3.90.550.10">
    <property type="entry name" value="Spore Coat Polysaccharide Biosynthesis Protein SpsA, Chain A"/>
    <property type="match status" value="1"/>
</dbReference>
<proteinExistence type="inferred from homology"/>
<comment type="caution">
    <text evidence="5">The sequence shown here is derived from an EMBL/GenBank/DDBJ whole genome shotgun (WGS) entry which is preliminary data.</text>
</comment>
<reference evidence="5" key="2">
    <citation type="journal article" date="2021" name="PeerJ">
        <title>Extensive microbial diversity within the chicken gut microbiome revealed by metagenomics and culture.</title>
        <authorList>
            <person name="Gilroy R."/>
            <person name="Ravi A."/>
            <person name="Getino M."/>
            <person name="Pursley I."/>
            <person name="Horton D.L."/>
            <person name="Alikhan N.F."/>
            <person name="Baker D."/>
            <person name="Gharbi K."/>
            <person name="Hall N."/>
            <person name="Watson M."/>
            <person name="Adriaenssens E.M."/>
            <person name="Foster-Nyarko E."/>
            <person name="Jarju S."/>
            <person name="Secka A."/>
            <person name="Antonio M."/>
            <person name="Oren A."/>
            <person name="Chaudhuri R.R."/>
            <person name="La Ragione R."/>
            <person name="Hildebrand F."/>
            <person name="Pallen M.J."/>
        </authorList>
    </citation>
    <scope>NUCLEOTIDE SEQUENCE</scope>
    <source>
        <strain evidence="5">1383</strain>
    </source>
</reference>
<evidence type="ECO:0000256" key="4">
    <source>
        <dbReference type="HAMAP-Rule" id="MF_00057"/>
    </source>
</evidence>
<dbReference type="Pfam" id="PF02348">
    <property type="entry name" value="CTP_transf_3"/>
    <property type="match status" value="1"/>
</dbReference>
<dbReference type="PANTHER" id="PTHR42866">
    <property type="entry name" value="3-DEOXY-MANNO-OCTULOSONATE CYTIDYLYLTRANSFERASE"/>
    <property type="match status" value="1"/>
</dbReference>
<comment type="pathway">
    <text evidence="4">Nucleotide-sugar biosynthesis; CMP-3-deoxy-D-manno-octulosonate biosynthesis; CMP-3-deoxy-D-manno-octulosonate from 3-deoxy-D-manno-octulosonate and CTP: step 1/1.</text>
</comment>
<dbReference type="NCBIfam" id="TIGR00466">
    <property type="entry name" value="kdsB"/>
    <property type="match status" value="1"/>
</dbReference>
<dbReference type="Proteomes" id="UP000824161">
    <property type="component" value="Unassembled WGS sequence"/>
</dbReference>
<evidence type="ECO:0000256" key="2">
    <source>
        <dbReference type="ARBA" id="ARBA00022695"/>
    </source>
</evidence>
<comment type="catalytic activity">
    <reaction evidence="4">
        <text>3-deoxy-alpha-D-manno-oct-2-ulosonate + CTP = CMP-3-deoxy-beta-D-manno-octulosonate + diphosphate</text>
        <dbReference type="Rhea" id="RHEA:23448"/>
        <dbReference type="ChEBI" id="CHEBI:33019"/>
        <dbReference type="ChEBI" id="CHEBI:37563"/>
        <dbReference type="ChEBI" id="CHEBI:85986"/>
        <dbReference type="ChEBI" id="CHEBI:85987"/>
        <dbReference type="EC" id="2.7.7.38"/>
    </reaction>
</comment>
<comment type="subcellular location">
    <subcellularLocation>
        <location evidence="4">Cytoplasm</location>
    </subcellularLocation>
</comment>
<dbReference type="InterPro" id="IPR003329">
    <property type="entry name" value="Cytidylyl_trans"/>
</dbReference>
<comment type="similarity">
    <text evidence="4">Belongs to the KdsB family.</text>
</comment>
<evidence type="ECO:0000256" key="1">
    <source>
        <dbReference type="ARBA" id="ARBA00022679"/>
    </source>
</evidence>
<dbReference type="GO" id="GO:0009103">
    <property type="term" value="P:lipopolysaccharide biosynthetic process"/>
    <property type="evidence" value="ECO:0007669"/>
    <property type="project" value="UniProtKB-UniRule"/>
</dbReference>
<name>A0A9D1HA97_9FLAO</name>
<keyword evidence="2 4" id="KW-0548">Nucleotidyltransferase</keyword>
<sequence length="246" mass="27791">MKTIAMIPARYDSSRFEGKMLADLCGKPVIARTYDAAVATGLFDQVYVVTDHDGIEQAVKANGGQVLRSHKHHETGSDRIAEAVEGIDCDIVVNVQGDEPFVTREPLEKLIEVFSGPDAQRIDLASMVQELKQPELIADPNYVKVVMDHRNFAMYLSRSPIPYLRDKDSGARYYEHVGVYAFRRQSLLDFARNAPRQNERAEKIECIRYLEYGLRIKMVEAPFVSLEVDTPQDLEAACALFRKLHG</sequence>
<dbReference type="InterPro" id="IPR004528">
    <property type="entry name" value="KdsB"/>
</dbReference>
<evidence type="ECO:0000256" key="3">
    <source>
        <dbReference type="ARBA" id="ARBA00022985"/>
    </source>
</evidence>
<keyword evidence="4" id="KW-0963">Cytoplasm</keyword>
<dbReference type="AlphaFoldDB" id="A0A9D1HA97"/>
<dbReference type="GO" id="GO:0033468">
    <property type="term" value="P:CMP-keto-3-deoxy-D-manno-octulosonic acid biosynthetic process"/>
    <property type="evidence" value="ECO:0007669"/>
    <property type="project" value="UniProtKB-UniRule"/>
</dbReference>
<organism evidence="5 6">
    <name type="scientific">Candidatus Merdimorpha stercoravium</name>
    <dbReference type="NCBI Taxonomy" id="2840863"/>
    <lineage>
        <taxon>Bacteria</taxon>
        <taxon>Pseudomonadati</taxon>
        <taxon>Bacteroidota</taxon>
        <taxon>Flavobacteriia</taxon>
        <taxon>Flavobacteriales</taxon>
        <taxon>Candidatus Merdimorpha</taxon>
    </lineage>
</organism>
<keyword evidence="1 4" id="KW-0808">Transferase</keyword>
<dbReference type="InterPro" id="IPR029044">
    <property type="entry name" value="Nucleotide-diphossugar_trans"/>
</dbReference>
<dbReference type="CDD" id="cd02517">
    <property type="entry name" value="CMP-KDO-Synthetase"/>
    <property type="match status" value="1"/>
</dbReference>
<dbReference type="GO" id="GO:0005829">
    <property type="term" value="C:cytosol"/>
    <property type="evidence" value="ECO:0007669"/>
    <property type="project" value="TreeGrafter"/>
</dbReference>
<dbReference type="PANTHER" id="PTHR42866:SF2">
    <property type="entry name" value="3-DEOXY-MANNO-OCTULOSONATE CYTIDYLYLTRANSFERASE, MITOCHONDRIAL"/>
    <property type="match status" value="1"/>
</dbReference>
<protein>
    <recommendedName>
        <fullName evidence="4">3-deoxy-manno-octulosonate cytidylyltransferase</fullName>
        <ecNumber evidence="4">2.7.7.38</ecNumber>
    </recommendedName>
    <alternativeName>
        <fullName evidence="4">CMP-2-keto-3-deoxyoctulosonic acid synthase</fullName>
        <shortName evidence="4">CKS</shortName>
        <shortName evidence="4">CMP-KDO synthase</shortName>
    </alternativeName>
</protein>
<dbReference type="GO" id="GO:0008690">
    <property type="term" value="F:3-deoxy-manno-octulosonate cytidylyltransferase activity"/>
    <property type="evidence" value="ECO:0007669"/>
    <property type="project" value="UniProtKB-UniRule"/>
</dbReference>
<reference evidence="5" key="1">
    <citation type="submission" date="2020-10" db="EMBL/GenBank/DDBJ databases">
        <authorList>
            <person name="Gilroy R."/>
        </authorList>
    </citation>
    <scope>NUCLEOTIDE SEQUENCE</scope>
    <source>
        <strain evidence="5">1383</strain>
    </source>
</reference>
<dbReference type="HAMAP" id="MF_00057">
    <property type="entry name" value="KdsB"/>
    <property type="match status" value="1"/>
</dbReference>
<comment type="function">
    <text evidence="4">Activates KDO (a required 8-carbon sugar) for incorporation into bacterial lipopolysaccharide in Gram-negative bacteria.</text>
</comment>